<keyword evidence="3" id="KW-1185">Reference proteome</keyword>
<dbReference type="EMBL" id="FZOL01000004">
    <property type="protein sequence ID" value="SNS19693.1"/>
    <property type="molecule type" value="Genomic_DNA"/>
</dbReference>
<organism evidence="2 3">
    <name type="scientific">Pseudomonas japonica</name>
    <dbReference type="NCBI Taxonomy" id="256466"/>
    <lineage>
        <taxon>Bacteria</taxon>
        <taxon>Pseudomonadati</taxon>
        <taxon>Pseudomonadota</taxon>
        <taxon>Gammaproteobacteria</taxon>
        <taxon>Pseudomonadales</taxon>
        <taxon>Pseudomonadaceae</taxon>
        <taxon>Pseudomonas</taxon>
    </lineage>
</organism>
<dbReference type="InterPro" id="IPR052534">
    <property type="entry name" value="Extracell_DNA_Util/SecSys_Comp"/>
</dbReference>
<dbReference type="AlphaFoldDB" id="A0A239CK06"/>
<keyword evidence="1" id="KW-0812">Transmembrane</keyword>
<dbReference type="Proteomes" id="UP000198407">
    <property type="component" value="Unassembled WGS sequence"/>
</dbReference>
<gene>
    <name evidence="2" type="ORF">SAMN05444352_104217</name>
</gene>
<dbReference type="OrthoDB" id="5296173at2"/>
<evidence type="ECO:0000313" key="3">
    <source>
        <dbReference type="Proteomes" id="UP000198407"/>
    </source>
</evidence>
<proteinExistence type="predicted"/>
<keyword evidence="1" id="KW-0472">Membrane</keyword>
<dbReference type="Pfam" id="PF05137">
    <property type="entry name" value="PilN"/>
    <property type="match status" value="1"/>
</dbReference>
<evidence type="ECO:0000313" key="2">
    <source>
        <dbReference type="EMBL" id="SNS19693.1"/>
    </source>
</evidence>
<evidence type="ECO:0000256" key="1">
    <source>
        <dbReference type="SAM" id="Phobius"/>
    </source>
</evidence>
<sequence>MGEVNLLPWREWQRLRAVRRWQASLLGCLVSGLLLALVLATLLSQHLERWRTDNQALETRITGLAEGLGQVAVLRERGEDLQVQLDALRELQEQRTSGSELLSTLMAIVPAGVRLEELTWAEGELRLTGLARAGADVAQLLRHLRMSPGLGTADLQALTSSSAGERFRLLAGRRTGTAP</sequence>
<dbReference type="PANTHER" id="PTHR40278:SF1">
    <property type="entry name" value="DNA UTILIZATION PROTEIN HOFN"/>
    <property type="match status" value="1"/>
</dbReference>
<dbReference type="STRING" id="1215104.GCA_000730585_05209"/>
<keyword evidence="1" id="KW-1133">Transmembrane helix</keyword>
<dbReference type="InterPro" id="IPR007813">
    <property type="entry name" value="PilN"/>
</dbReference>
<name>A0A239CK06_9PSED</name>
<dbReference type="PANTHER" id="PTHR40278">
    <property type="entry name" value="DNA UTILIZATION PROTEIN HOFN"/>
    <property type="match status" value="1"/>
</dbReference>
<reference evidence="3" key="1">
    <citation type="submission" date="2017-06" db="EMBL/GenBank/DDBJ databases">
        <authorList>
            <person name="Varghese N."/>
            <person name="Submissions S."/>
        </authorList>
    </citation>
    <scope>NUCLEOTIDE SEQUENCE [LARGE SCALE GENOMIC DNA]</scope>
    <source>
        <strain evidence="3">DSM 22348</strain>
    </source>
</reference>
<feature type="transmembrane region" description="Helical" evidence="1">
    <location>
        <begin position="20"/>
        <end position="43"/>
    </location>
</feature>
<protein>
    <submittedName>
        <fullName evidence="2">Type IV pilus assembly protein PilN</fullName>
    </submittedName>
</protein>
<accession>A0A239CK06</accession>